<feature type="compositionally biased region" description="Basic and acidic residues" evidence="1">
    <location>
        <begin position="152"/>
        <end position="162"/>
    </location>
</feature>
<reference evidence="2" key="1">
    <citation type="journal article" date="2014" name="Front. Microbiol.">
        <title>High frequency of phylogenetically diverse reductive dehalogenase-homologous genes in deep subseafloor sedimentary metagenomes.</title>
        <authorList>
            <person name="Kawai M."/>
            <person name="Futagami T."/>
            <person name="Toyoda A."/>
            <person name="Takaki Y."/>
            <person name="Nishi S."/>
            <person name="Hori S."/>
            <person name="Arai W."/>
            <person name="Tsubouchi T."/>
            <person name="Morono Y."/>
            <person name="Uchiyama I."/>
            <person name="Ito T."/>
            <person name="Fujiyama A."/>
            <person name="Inagaki F."/>
            <person name="Takami H."/>
        </authorList>
    </citation>
    <scope>NUCLEOTIDE SEQUENCE</scope>
    <source>
        <strain evidence="2">Expedition CK06-06</strain>
    </source>
</reference>
<evidence type="ECO:0000313" key="2">
    <source>
        <dbReference type="EMBL" id="GAF82497.1"/>
    </source>
</evidence>
<comment type="caution">
    <text evidence="2">The sequence shown here is derived from an EMBL/GenBank/DDBJ whole genome shotgun (WGS) entry which is preliminary data.</text>
</comment>
<evidence type="ECO:0000256" key="1">
    <source>
        <dbReference type="SAM" id="MobiDB-lite"/>
    </source>
</evidence>
<feature type="compositionally biased region" description="Acidic residues" evidence="1">
    <location>
        <begin position="163"/>
        <end position="179"/>
    </location>
</feature>
<feature type="non-terminal residue" evidence="2">
    <location>
        <position position="1"/>
    </location>
</feature>
<dbReference type="AlphaFoldDB" id="X0T2X4"/>
<name>X0T2X4_9ZZZZ</name>
<gene>
    <name evidence="2" type="ORF">S01H1_11829</name>
</gene>
<proteinExistence type="predicted"/>
<feature type="region of interest" description="Disordered" evidence="1">
    <location>
        <begin position="152"/>
        <end position="182"/>
    </location>
</feature>
<dbReference type="EMBL" id="BARS01006045">
    <property type="protein sequence ID" value="GAF82497.1"/>
    <property type="molecule type" value="Genomic_DNA"/>
</dbReference>
<organism evidence="2">
    <name type="scientific">marine sediment metagenome</name>
    <dbReference type="NCBI Taxonomy" id="412755"/>
    <lineage>
        <taxon>unclassified sequences</taxon>
        <taxon>metagenomes</taxon>
        <taxon>ecological metagenomes</taxon>
    </lineage>
</organism>
<sequence>VWRDAGGKRHSKYPDHLKTMFPWDRAGYILLDLTSEESMEKGWQIWAAPKEKVHAEMVKKYHNKKKGTSIDITDFVDGRIVSLEVGSRETEAGTFPTYSVDLEELEDEIPEEYQNQLAELCEEAEEAGFKLAHGGLIDYFLNFPEYDEVKQSHMAGMDRKEESEEDEEDDETESVEFNEDDVRKELDSMSKFKIKKHAKKEWQLSIDISGKEKEEVIDAVVEALEEGEEESKPKCFGEFADHEKCEDCEHDEECSDATEESTE</sequence>
<protein>
    <submittedName>
        <fullName evidence="2">Uncharacterized protein</fullName>
    </submittedName>
</protein>
<accession>X0T2X4</accession>